<accession>A0AA38H296</accession>
<evidence type="ECO:0000313" key="3">
    <source>
        <dbReference type="EMBL" id="KAI9632542.1"/>
    </source>
</evidence>
<proteinExistence type="predicted"/>
<protein>
    <submittedName>
        <fullName evidence="3">Uncharacterized protein</fullName>
    </submittedName>
</protein>
<keyword evidence="4" id="KW-1185">Reference proteome</keyword>
<dbReference type="GeneID" id="77730504"/>
<dbReference type="AlphaFoldDB" id="A0AA38H296"/>
<feature type="region of interest" description="Disordered" evidence="2">
    <location>
        <begin position="552"/>
        <end position="572"/>
    </location>
</feature>
<dbReference type="Gene3D" id="1.10.287.1490">
    <property type="match status" value="1"/>
</dbReference>
<reference evidence="3" key="1">
    <citation type="journal article" date="2022" name="G3 (Bethesda)">
        <title>High quality genome of the basidiomycete yeast Dioszegia hungarica PDD-24b-2 isolated from cloud water.</title>
        <authorList>
            <person name="Jarrige D."/>
            <person name="Haridas S."/>
            <person name="Bleykasten-Grosshans C."/>
            <person name="Joly M."/>
            <person name="Nadalig T."/>
            <person name="Sancelme M."/>
            <person name="Vuilleumier S."/>
            <person name="Grigoriev I.V."/>
            <person name="Amato P."/>
            <person name="Bringel F."/>
        </authorList>
    </citation>
    <scope>NUCLEOTIDE SEQUENCE</scope>
    <source>
        <strain evidence="3">PDD-24b-2</strain>
    </source>
</reference>
<keyword evidence="1" id="KW-0175">Coiled coil</keyword>
<feature type="region of interest" description="Disordered" evidence="2">
    <location>
        <begin position="1"/>
        <end position="28"/>
    </location>
</feature>
<feature type="compositionally biased region" description="Acidic residues" evidence="2">
    <location>
        <begin position="492"/>
        <end position="503"/>
    </location>
</feature>
<feature type="coiled-coil region" evidence="1">
    <location>
        <begin position="272"/>
        <end position="341"/>
    </location>
</feature>
<feature type="region of interest" description="Disordered" evidence="2">
    <location>
        <begin position="487"/>
        <end position="515"/>
    </location>
</feature>
<comment type="caution">
    <text evidence="3">The sequence shown here is derived from an EMBL/GenBank/DDBJ whole genome shotgun (WGS) entry which is preliminary data.</text>
</comment>
<name>A0AA38H296_9TREE</name>
<evidence type="ECO:0000256" key="1">
    <source>
        <dbReference type="SAM" id="Coils"/>
    </source>
</evidence>
<dbReference type="EMBL" id="JAKWFO010000014">
    <property type="protein sequence ID" value="KAI9632542.1"/>
    <property type="molecule type" value="Genomic_DNA"/>
</dbReference>
<feature type="compositionally biased region" description="Low complexity" evidence="2">
    <location>
        <begin position="563"/>
        <end position="572"/>
    </location>
</feature>
<feature type="coiled-coil region" evidence="1">
    <location>
        <begin position="28"/>
        <end position="239"/>
    </location>
</feature>
<organism evidence="3 4">
    <name type="scientific">Dioszegia hungarica</name>
    <dbReference type="NCBI Taxonomy" id="4972"/>
    <lineage>
        <taxon>Eukaryota</taxon>
        <taxon>Fungi</taxon>
        <taxon>Dikarya</taxon>
        <taxon>Basidiomycota</taxon>
        <taxon>Agaricomycotina</taxon>
        <taxon>Tremellomycetes</taxon>
        <taxon>Tremellales</taxon>
        <taxon>Bulleribasidiaceae</taxon>
        <taxon>Dioszegia</taxon>
    </lineage>
</organism>
<dbReference type="RefSeq" id="XP_052942319.1">
    <property type="nucleotide sequence ID" value="XM_053091299.1"/>
</dbReference>
<sequence>MDTPPRAFADDDDVGGYGKTPEPRRQRLENLERKVELLCREKGSLVRKLDADTKRFDSTLKAKMTESEEMRASLSKSQRDLERCKAEGEGMREELDMYAVVAQQKALLALSQEQLQVVELEHRLVLAEQQRVMRDHKIALFHAREAELLSELEERDERIVELEASLSHARTSAKAHIASSAKSASSDLARALDDNAKLSARVDELQGTAASLKAKEKELAKAVTEKEKLLGQVQKLEASVEVWKGKEKEVRAQLDERMTEEESRDGSSDKEIRALKAQLRAAKTDLDAKEGECVDLQEEMATLKEKSKERERELKMKLKEAAAASEQVTSLQEEVDALKLSQKKASADAHRAKVALMEASASVGPEERKKTASPVRAAKVVKEKIRKAATAEPESEAETIPKKTKRTHGSPTAKLTKKASKSAPASEDEAESLPAASPKIRKAPRPSKVVIPKSLPLGESSILNRFAKPAVPVIKRKSIVSDKAPKITVTPADEDVEPDADESAGDKSIGPEKKKKRKLLVNKPAFKWDPILESGSGVIPSTFSPMKPPGAIGSIPRVAFPTSSSSRSLSRI</sequence>
<evidence type="ECO:0000256" key="2">
    <source>
        <dbReference type="SAM" id="MobiDB-lite"/>
    </source>
</evidence>
<feature type="region of interest" description="Disordered" evidence="2">
    <location>
        <begin position="359"/>
        <end position="453"/>
    </location>
</feature>
<evidence type="ECO:0000313" key="4">
    <source>
        <dbReference type="Proteomes" id="UP001164286"/>
    </source>
</evidence>
<dbReference type="Proteomes" id="UP001164286">
    <property type="component" value="Unassembled WGS sequence"/>
</dbReference>
<gene>
    <name evidence="3" type="ORF">MKK02DRAFT_40846</name>
</gene>